<reference evidence="1 2" key="1">
    <citation type="journal article" date="2020" name="ISME J.">
        <title>Comparative genomics reveals insights into cyanobacterial evolution and habitat adaptation.</title>
        <authorList>
            <person name="Chen M.Y."/>
            <person name="Teng W.K."/>
            <person name="Zhao L."/>
            <person name="Hu C.X."/>
            <person name="Zhou Y.K."/>
            <person name="Han B.P."/>
            <person name="Song L.R."/>
            <person name="Shu W.S."/>
        </authorList>
    </citation>
    <scope>NUCLEOTIDE SEQUENCE [LARGE SCALE GENOMIC DNA]</scope>
    <source>
        <strain evidence="1 2">FACHB-288</strain>
    </source>
</reference>
<dbReference type="Proteomes" id="UP000658514">
    <property type="component" value="Unassembled WGS sequence"/>
</dbReference>
<accession>A0ABR8AAV9</accession>
<comment type="caution">
    <text evidence="1">The sequence shown here is derived from an EMBL/GenBank/DDBJ whole genome shotgun (WGS) entry which is preliminary data.</text>
</comment>
<gene>
    <name evidence="1" type="ORF">H6G24_16070</name>
</gene>
<evidence type="ECO:0000313" key="2">
    <source>
        <dbReference type="Proteomes" id="UP000658514"/>
    </source>
</evidence>
<keyword evidence="2" id="KW-1185">Reference proteome</keyword>
<protein>
    <submittedName>
        <fullName evidence="1">Uncharacterized protein</fullName>
    </submittedName>
</protein>
<proteinExistence type="predicted"/>
<sequence>MSIYLKIAVIQSGLDFYRWKMRSLTQISIQEFVGMRNSPLHLFFYHL</sequence>
<organism evidence="1 2">
    <name type="scientific">Calothrix parietina FACHB-288</name>
    <dbReference type="NCBI Taxonomy" id="2692896"/>
    <lineage>
        <taxon>Bacteria</taxon>
        <taxon>Bacillati</taxon>
        <taxon>Cyanobacteriota</taxon>
        <taxon>Cyanophyceae</taxon>
        <taxon>Nostocales</taxon>
        <taxon>Calotrichaceae</taxon>
        <taxon>Calothrix</taxon>
    </lineage>
</organism>
<name>A0ABR8AAV9_9CYAN</name>
<dbReference type="RefSeq" id="WP_190543154.1">
    <property type="nucleotide sequence ID" value="NZ_JACJQH010000023.1"/>
</dbReference>
<dbReference type="EMBL" id="JACJQH010000023">
    <property type="protein sequence ID" value="MBD2196994.1"/>
    <property type="molecule type" value="Genomic_DNA"/>
</dbReference>
<evidence type="ECO:0000313" key="1">
    <source>
        <dbReference type="EMBL" id="MBD2196994.1"/>
    </source>
</evidence>